<organism evidence="1 2">
    <name type="scientific">Arctia plantaginis</name>
    <name type="common">Wood tiger moth</name>
    <name type="synonym">Phalaena plantaginis</name>
    <dbReference type="NCBI Taxonomy" id="874455"/>
    <lineage>
        <taxon>Eukaryota</taxon>
        <taxon>Metazoa</taxon>
        <taxon>Ecdysozoa</taxon>
        <taxon>Arthropoda</taxon>
        <taxon>Hexapoda</taxon>
        <taxon>Insecta</taxon>
        <taxon>Pterygota</taxon>
        <taxon>Neoptera</taxon>
        <taxon>Endopterygota</taxon>
        <taxon>Lepidoptera</taxon>
        <taxon>Glossata</taxon>
        <taxon>Ditrysia</taxon>
        <taxon>Noctuoidea</taxon>
        <taxon>Erebidae</taxon>
        <taxon>Arctiinae</taxon>
        <taxon>Arctia</taxon>
    </lineage>
</organism>
<reference evidence="1 2" key="1">
    <citation type="submission" date="2020-04" db="EMBL/GenBank/DDBJ databases">
        <authorList>
            <person name="Wallbank WR R."/>
            <person name="Pardo Diaz C."/>
            <person name="Kozak K."/>
            <person name="Martin S."/>
            <person name="Jiggins C."/>
            <person name="Moest M."/>
            <person name="Warren A I."/>
            <person name="Byers J.R.P. K."/>
            <person name="Montejo-Kovacevich G."/>
            <person name="Yen C E."/>
        </authorList>
    </citation>
    <scope>NUCLEOTIDE SEQUENCE [LARGE SCALE GENOMIC DNA]</scope>
</reference>
<protein>
    <submittedName>
        <fullName evidence="1">Uncharacterized protein</fullName>
    </submittedName>
</protein>
<dbReference type="Proteomes" id="UP000494256">
    <property type="component" value="Unassembled WGS sequence"/>
</dbReference>
<sequence>MNILVSCSARSGELATGRLCINNRFRLVGNVEQAEMALLARYEVVSATWHAARHAAARFANDSLTQVGERRDKFPHASGGAGTALGDV</sequence>
<gene>
    <name evidence="1" type="ORF">APLA_LOCUS208</name>
</gene>
<evidence type="ECO:0000313" key="1">
    <source>
        <dbReference type="EMBL" id="CAB3220191.1"/>
    </source>
</evidence>
<dbReference type="AlphaFoldDB" id="A0A8S0YM27"/>
<proteinExistence type="predicted"/>
<name>A0A8S0YM27_ARCPL</name>
<comment type="caution">
    <text evidence="1">The sequence shown here is derived from an EMBL/GenBank/DDBJ whole genome shotgun (WGS) entry which is preliminary data.</text>
</comment>
<accession>A0A8S0YM27</accession>
<dbReference type="OrthoDB" id="7691224at2759"/>
<evidence type="ECO:0000313" key="2">
    <source>
        <dbReference type="Proteomes" id="UP000494256"/>
    </source>
</evidence>
<dbReference type="EMBL" id="CADEBD010000037">
    <property type="protein sequence ID" value="CAB3220191.1"/>
    <property type="molecule type" value="Genomic_DNA"/>
</dbReference>